<feature type="compositionally biased region" description="Low complexity" evidence="2">
    <location>
        <begin position="304"/>
        <end position="313"/>
    </location>
</feature>
<feature type="compositionally biased region" description="Basic and acidic residues" evidence="2">
    <location>
        <begin position="338"/>
        <end position="347"/>
    </location>
</feature>
<dbReference type="Proteomes" id="UP000799424">
    <property type="component" value="Unassembled WGS sequence"/>
</dbReference>
<feature type="compositionally biased region" description="Polar residues" evidence="2">
    <location>
        <begin position="325"/>
        <end position="337"/>
    </location>
</feature>
<protein>
    <recommendedName>
        <fullName evidence="3">Up-regulated during septation protein 1 domain-containing protein</fullName>
    </recommendedName>
</protein>
<keyword evidence="1" id="KW-0175">Coiled coil</keyword>
<dbReference type="OrthoDB" id="5429395at2759"/>
<proteinExistence type="predicted"/>
<organism evidence="4 5">
    <name type="scientific">Ophiobolus disseminans</name>
    <dbReference type="NCBI Taxonomy" id="1469910"/>
    <lineage>
        <taxon>Eukaryota</taxon>
        <taxon>Fungi</taxon>
        <taxon>Dikarya</taxon>
        <taxon>Ascomycota</taxon>
        <taxon>Pezizomycotina</taxon>
        <taxon>Dothideomycetes</taxon>
        <taxon>Pleosporomycetidae</taxon>
        <taxon>Pleosporales</taxon>
        <taxon>Pleosporineae</taxon>
        <taxon>Phaeosphaeriaceae</taxon>
        <taxon>Ophiobolus</taxon>
    </lineage>
</organism>
<evidence type="ECO:0000256" key="1">
    <source>
        <dbReference type="SAM" id="Coils"/>
    </source>
</evidence>
<evidence type="ECO:0000256" key="2">
    <source>
        <dbReference type="SAM" id="MobiDB-lite"/>
    </source>
</evidence>
<dbReference type="EMBL" id="MU006220">
    <property type="protein sequence ID" value="KAF2829803.1"/>
    <property type="molecule type" value="Genomic_DNA"/>
</dbReference>
<gene>
    <name evidence="4" type="ORF">CC86DRAFT_344487</name>
</gene>
<dbReference type="Pfam" id="PF15456">
    <property type="entry name" value="Uds1"/>
    <property type="match status" value="1"/>
</dbReference>
<evidence type="ECO:0000313" key="5">
    <source>
        <dbReference type="Proteomes" id="UP000799424"/>
    </source>
</evidence>
<feature type="coiled-coil region" evidence="1">
    <location>
        <begin position="472"/>
        <end position="506"/>
    </location>
</feature>
<feature type="compositionally biased region" description="Polar residues" evidence="2">
    <location>
        <begin position="266"/>
        <end position="277"/>
    </location>
</feature>
<feature type="compositionally biased region" description="Polar residues" evidence="2">
    <location>
        <begin position="17"/>
        <end position="36"/>
    </location>
</feature>
<evidence type="ECO:0000259" key="3">
    <source>
        <dbReference type="Pfam" id="PF15456"/>
    </source>
</evidence>
<name>A0A6A7A9G4_9PLEO</name>
<sequence length="575" mass="63154">MNHIANCMRPDADRSSVYITQETSSRMSTTRDTNLPNIPLVKSPSLANLTQPTSSRYQLWPASRSPVGISKPTSSYDKLAALSVGRSSTSLSDTAVLPESTPFWQRTGSLARRRKVSVPELGNTMTTVQEMAIDSPTIPGRPPLRQLSHETFGHERSCSAPGTNWRVGPFGDAMVSCVTGPSPAQSQQLTFPTASDALKVPAKPLSPIISPLASPKPLLKVNTTNFPGDLEQPPRVPPKSPAVERKGSPAPLVLNSKASRTQLLTPASMTSGGNTPMSAIDRRSPNTILPLPTPPSAFTSPFYAASPASSRGSPRVERRDPIAAQATSHNRNMSESSIMDRGRPARRESKRQRSRTLSETNNGEAATPDPWQLPQGMRVPEASRRMSDADKRLLHKQAYDQAGNFEVLNKRDVSSLSRELRALDERCDYLRKTYKSLRAGRQKLHGRMISYLRRGETVIFSRESLLKQEEALAELDISIDEFILKLEQAENRRLRLRQKLLEHVAAAIVLNPTAACADMAQTTPPRSPTKVEASPVQRAGDRKTTESIKIYADGHVLNLFSDIERAIGKMCEQTC</sequence>
<feature type="region of interest" description="Disordered" evidence="2">
    <location>
        <begin position="224"/>
        <end position="249"/>
    </location>
</feature>
<evidence type="ECO:0000313" key="4">
    <source>
        <dbReference type="EMBL" id="KAF2829803.1"/>
    </source>
</evidence>
<accession>A0A6A7A9G4</accession>
<reference evidence="4" key="1">
    <citation type="journal article" date="2020" name="Stud. Mycol.">
        <title>101 Dothideomycetes genomes: a test case for predicting lifestyles and emergence of pathogens.</title>
        <authorList>
            <person name="Haridas S."/>
            <person name="Albert R."/>
            <person name="Binder M."/>
            <person name="Bloem J."/>
            <person name="Labutti K."/>
            <person name="Salamov A."/>
            <person name="Andreopoulos B."/>
            <person name="Baker S."/>
            <person name="Barry K."/>
            <person name="Bills G."/>
            <person name="Bluhm B."/>
            <person name="Cannon C."/>
            <person name="Castanera R."/>
            <person name="Culley D."/>
            <person name="Daum C."/>
            <person name="Ezra D."/>
            <person name="Gonzalez J."/>
            <person name="Henrissat B."/>
            <person name="Kuo A."/>
            <person name="Liang C."/>
            <person name="Lipzen A."/>
            <person name="Lutzoni F."/>
            <person name="Magnuson J."/>
            <person name="Mondo S."/>
            <person name="Nolan M."/>
            <person name="Ohm R."/>
            <person name="Pangilinan J."/>
            <person name="Park H.-J."/>
            <person name="Ramirez L."/>
            <person name="Alfaro M."/>
            <person name="Sun H."/>
            <person name="Tritt A."/>
            <person name="Yoshinaga Y."/>
            <person name="Zwiers L.-H."/>
            <person name="Turgeon B."/>
            <person name="Goodwin S."/>
            <person name="Spatafora J."/>
            <person name="Crous P."/>
            <person name="Grigoriev I."/>
        </authorList>
    </citation>
    <scope>NUCLEOTIDE SEQUENCE</scope>
    <source>
        <strain evidence="4">CBS 113818</strain>
    </source>
</reference>
<dbReference type="InterPro" id="IPR029191">
    <property type="entry name" value="Uds1"/>
</dbReference>
<keyword evidence="5" id="KW-1185">Reference proteome</keyword>
<feature type="region of interest" description="Disordered" evidence="2">
    <location>
        <begin position="266"/>
        <end position="387"/>
    </location>
</feature>
<feature type="region of interest" description="Disordered" evidence="2">
    <location>
        <begin position="520"/>
        <end position="540"/>
    </location>
</feature>
<dbReference type="AlphaFoldDB" id="A0A6A7A9G4"/>
<feature type="domain" description="Up-regulated during septation protein 1" evidence="3">
    <location>
        <begin position="393"/>
        <end position="510"/>
    </location>
</feature>
<feature type="compositionally biased region" description="Polar residues" evidence="2">
    <location>
        <begin position="355"/>
        <end position="364"/>
    </location>
</feature>
<feature type="region of interest" description="Disordered" evidence="2">
    <location>
        <begin position="1"/>
        <end position="36"/>
    </location>
</feature>